<dbReference type="AlphaFoldDB" id="A0A9E8RWD7"/>
<dbReference type="Gene3D" id="3.40.50.150">
    <property type="entry name" value="Vaccinia Virus protein VP39"/>
    <property type="match status" value="1"/>
</dbReference>
<dbReference type="RefSeq" id="WP_275418355.1">
    <property type="nucleotide sequence ID" value="NZ_CP106878.1"/>
</dbReference>
<dbReference type="InterPro" id="IPR050903">
    <property type="entry name" value="Bact_Chemotaxis_MeTrfase"/>
</dbReference>
<keyword evidence="8" id="KW-1185">Reference proteome</keyword>
<dbReference type="KEGG" id="faf:OE104_04365"/>
<keyword evidence="4" id="KW-0808">Transferase</keyword>
<dbReference type="InterPro" id="IPR000780">
    <property type="entry name" value="CheR_MeTrfase"/>
</dbReference>
<dbReference type="InterPro" id="IPR026024">
    <property type="entry name" value="Chemotaxis_MeTrfase_CheR"/>
</dbReference>
<dbReference type="CDD" id="cd02440">
    <property type="entry name" value="AdoMet_MTases"/>
    <property type="match status" value="1"/>
</dbReference>
<keyword evidence="3" id="KW-0489">Methyltransferase</keyword>
<dbReference type="PROSITE" id="PS50123">
    <property type="entry name" value="CHER"/>
    <property type="match status" value="1"/>
</dbReference>
<evidence type="ECO:0000256" key="3">
    <source>
        <dbReference type="ARBA" id="ARBA00022603"/>
    </source>
</evidence>
<evidence type="ECO:0000313" key="7">
    <source>
        <dbReference type="EMBL" id="WAA10561.1"/>
    </source>
</evidence>
<dbReference type="EC" id="2.1.1.80" evidence="2"/>
<proteinExistence type="predicted"/>
<dbReference type="InterPro" id="IPR022641">
    <property type="entry name" value="CheR_N"/>
</dbReference>
<dbReference type="PRINTS" id="PR00996">
    <property type="entry name" value="CHERMTFRASE"/>
</dbReference>
<sequence>MANEYAQFIEKVKKKSGIDLSLYKETQMKRRLTSLYEKNGFRSFTEFFDGMVKDSELYDAFLDRMTINVSEFYRNRNRWEVLQKKILPELLKRSNQLKVWSAACSTGEEPYTISMVLSESIPLNQIRILATDIDDHALQKARIGVYNERSLNEVPEEMKRKYFRKEKHVYMIDEKIKETVTFKKHNLLADPFDDQFDLIVCRNVLIYFTERAKDDLYRKFSKALKPGGILFVGSTEQIFNASHYGFTSADTFFYQKVEKSRP</sequence>
<dbReference type="InterPro" id="IPR022642">
    <property type="entry name" value="CheR_C"/>
</dbReference>
<dbReference type="GO" id="GO:0032259">
    <property type="term" value="P:methylation"/>
    <property type="evidence" value="ECO:0007669"/>
    <property type="project" value="UniProtKB-KW"/>
</dbReference>
<dbReference type="Pfam" id="PF03705">
    <property type="entry name" value="CheR_N"/>
    <property type="match status" value="1"/>
</dbReference>
<dbReference type="SUPFAM" id="SSF53335">
    <property type="entry name" value="S-adenosyl-L-methionine-dependent methyltransferases"/>
    <property type="match status" value="1"/>
</dbReference>
<evidence type="ECO:0000256" key="4">
    <source>
        <dbReference type="ARBA" id="ARBA00022679"/>
    </source>
</evidence>
<dbReference type="GO" id="GO:0008983">
    <property type="term" value="F:protein-glutamate O-methyltransferase activity"/>
    <property type="evidence" value="ECO:0007669"/>
    <property type="project" value="UniProtKB-EC"/>
</dbReference>
<dbReference type="InterPro" id="IPR036804">
    <property type="entry name" value="CheR_N_sf"/>
</dbReference>
<evidence type="ECO:0000313" key="8">
    <source>
        <dbReference type="Proteomes" id="UP001164718"/>
    </source>
</evidence>
<gene>
    <name evidence="7" type="ORF">OE104_04365</name>
</gene>
<dbReference type="Gene3D" id="1.10.155.10">
    <property type="entry name" value="Chemotaxis receptor methyltransferase CheR, N-terminal domain"/>
    <property type="match status" value="1"/>
</dbReference>
<reference evidence="7" key="1">
    <citation type="submission" date="2022-09" db="EMBL/GenBank/DDBJ databases">
        <title>Complete Genomes of Fervidibacillus albus and Fervidibacillus halotolerans isolated from tidal flat sediments.</title>
        <authorList>
            <person name="Kwon K.K."/>
            <person name="Yang S.-H."/>
            <person name="Park M.J."/>
            <person name="Oh H.-M."/>
        </authorList>
    </citation>
    <scope>NUCLEOTIDE SEQUENCE</scope>
    <source>
        <strain evidence="7">MEBiC13591</strain>
    </source>
</reference>
<evidence type="ECO:0000259" key="6">
    <source>
        <dbReference type="PROSITE" id="PS50123"/>
    </source>
</evidence>
<dbReference type="Proteomes" id="UP001164718">
    <property type="component" value="Chromosome"/>
</dbReference>
<dbReference type="SMART" id="SM00138">
    <property type="entry name" value="MeTrc"/>
    <property type="match status" value="1"/>
</dbReference>
<name>A0A9E8RWD7_9BACI</name>
<evidence type="ECO:0000256" key="5">
    <source>
        <dbReference type="ARBA" id="ARBA00022691"/>
    </source>
</evidence>
<dbReference type="PANTHER" id="PTHR24422">
    <property type="entry name" value="CHEMOTAXIS PROTEIN METHYLTRANSFERASE"/>
    <property type="match status" value="1"/>
</dbReference>
<dbReference type="InterPro" id="IPR029063">
    <property type="entry name" value="SAM-dependent_MTases_sf"/>
</dbReference>
<dbReference type="PANTHER" id="PTHR24422:SF19">
    <property type="entry name" value="CHEMOTAXIS PROTEIN METHYLTRANSFERASE"/>
    <property type="match status" value="1"/>
</dbReference>
<evidence type="ECO:0000256" key="2">
    <source>
        <dbReference type="ARBA" id="ARBA00012534"/>
    </source>
</evidence>
<protein>
    <recommendedName>
        <fullName evidence="2">protein-glutamate O-methyltransferase</fullName>
        <ecNumber evidence="2">2.1.1.80</ecNumber>
    </recommendedName>
</protein>
<dbReference type="PIRSF" id="PIRSF000410">
    <property type="entry name" value="CheR"/>
    <property type="match status" value="1"/>
</dbReference>
<organism evidence="7 8">
    <name type="scientific">Fervidibacillus albus</name>
    <dbReference type="NCBI Taxonomy" id="2980026"/>
    <lineage>
        <taxon>Bacteria</taxon>
        <taxon>Bacillati</taxon>
        <taxon>Bacillota</taxon>
        <taxon>Bacilli</taxon>
        <taxon>Bacillales</taxon>
        <taxon>Bacillaceae</taxon>
        <taxon>Fervidibacillus</taxon>
    </lineage>
</organism>
<dbReference type="Pfam" id="PF01739">
    <property type="entry name" value="CheR"/>
    <property type="match status" value="1"/>
</dbReference>
<dbReference type="SUPFAM" id="SSF47757">
    <property type="entry name" value="Chemotaxis receptor methyltransferase CheR, N-terminal domain"/>
    <property type="match status" value="1"/>
</dbReference>
<keyword evidence="5" id="KW-0949">S-adenosyl-L-methionine</keyword>
<feature type="domain" description="CheR-type methyltransferase" evidence="6">
    <location>
        <begin position="1"/>
        <end position="259"/>
    </location>
</feature>
<comment type="catalytic activity">
    <reaction evidence="1">
        <text>L-glutamyl-[protein] + S-adenosyl-L-methionine = [protein]-L-glutamate 5-O-methyl ester + S-adenosyl-L-homocysteine</text>
        <dbReference type="Rhea" id="RHEA:24452"/>
        <dbReference type="Rhea" id="RHEA-COMP:10208"/>
        <dbReference type="Rhea" id="RHEA-COMP:10311"/>
        <dbReference type="ChEBI" id="CHEBI:29973"/>
        <dbReference type="ChEBI" id="CHEBI:57856"/>
        <dbReference type="ChEBI" id="CHEBI:59789"/>
        <dbReference type="ChEBI" id="CHEBI:82795"/>
        <dbReference type="EC" id="2.1.1.80"/>
    </reaction>
</comment>
<evidence type="ECO:0000256" key="1">
    <source>
        <dbReference type="ARBA" id="ARBA00001541"/>
    </source>
</evidence>
<dbReference type="EMBL" id="CP106878">
    <property type="protein sequence ID" value="WAA10561.1"/>
    <property type="molecule type" value="Genomic_DNA"/>
</dbReference>
<accession>A0A9E8RWD7</accession>